<proteinExistence type="predicted"/>
<dbReference type="Pfam" id="PF01381">
    <property type="entry name" value="HTH_3"/>
    <property type="match status" value="1"/>
</dbReference>
<dbReference type="RefSeq" id="WP_349958093.1">
    <property type="nucleotide sequence ID" value="NZ_CP157960.1"/>
</dbReference>
<dbReference type="InterPro" id="IPR010982">
    <property type="entry name" value="Lambda_DNA-bd_dom_sf"/>
</dbReference>
<protein>
    <submittedName>
        <fullName evidence="2">Helix-turn-helix transcriptional regulator</fullName>
    </submittedName>
</protein>
<reference evidence="2" key="1">
    <citation type="submission" date="2024-06" db="EMBL/GenBank/DDBJ databases">
        <authorList>
            <person name="Li T."/>
            <person name="Gao R."/>
        </authorList>
    </citation>
    <scope>NUCLEOTIDE SEQUENCE</scope>
    <source>
        <strain evidence="2">ZPR3</strain>
    </source>
</reference>
<gene>
    <name evidence="2" type="ORF">ABM479_05740</name>
</gene>
<feature type="domain" description="HTH cro/C1-type" evidence="1">
    <location>
        <begin position="28"/>
        <end position="82"/>
    </location>
</feature>
<dbReference type="EMBL" id="CP157960">
    <property type="protein sequence ID" value="XBT93962.1"/>
    <property type="molecule type" value="Genomic_DNA"/>
</dbReference>
<evidence type="ECO:0000313" key="2">
    <source>
        <dbReference type="EMBL" id="XBT93962.1"/>
    </source>
</evidence>
<dbReference type="InterPro" id="IPR001387">
    <property type="entry name" value="Cro/C1-type_HTH"/>
</dbReference>
<evidence type="ECO:0000259" key="1">
    <source>
        <dbReference type="PROSITE" id="PS50943"/>
    </source>
</evidence>
<dbReference type="GO" id="GO:0003677">
    <property type="term" value="F:DNA binding"/>
    <property type="evidence" value="ECO:0007669"/>
    <property type="project" value="InterPro"/>
</dbReference>
<dbReference type="SUPFAM" id="SSF47413">
    <property type="entry name" value="lambda repressor-like DNA-binding domains"/>
    <property type="match status" value="1"/>
</dbReference>
<dbReference type="PROSITE" id="PS50943">
    <property type="entry name" value="HTH_CROC1"/>
    <property type="match status" value="1"/>
</dbReference>
<dbReference type="AlphaFoldDB" id="A0AAU7RUT8"/>
<dbReference type="Gene3D" id="1.10.260.40">
    <property type="entry name" value="lambda repressor-like DNA-binding domains"/>
    <property type="match status" value="1"/>
</dbReference>
<dbReference type="CDD" id="cd00093">
    <property type="entry name" value="HTH_XRE"/>
    <property type="match status" value="1"/>
</dbReference>
<accession>A0AAU7RUT8</accession>
<organism evidence="2">
    <name type="scientific">Rhizobium sp. ZPR3</name>
    <dbReference type="NCBI Taxonomy" id="3158967"/>
    <lineage>
        <taxon>Bacteria</taxon>
        <taxon>Pseudomonadati</taxon>
        <taxon>Pseudomonadota</taxon>
        <taxon>Alphaproteobacteria</taxon>
        <taxon>Hyphomicrobiales</taxon>
        <taxon>Rhizobiaceae</taxon>
        <taxon>Rhizobium/Agrobacterium group</taxon>
        <taxon>Rhizobium</taxon>
    </lineage>
</organism>
<dbReference type="SMART" id="SM00530">
    <property type="entry name" value="HTH_XRE"/>
    <property type="match status" value="1"/>
</dbReference>
<sequence length="149" mass="16684">MRANNTREIALPLNSEIHPVDRHVGRQIRLLRVQCNLSQGDLGKGIGISYQQMQKYETGKNRVSASMLYEIARFLQVSPARFFDGLPEPGADVHDAAAEIDERLAYIATTDGRQLIETMLRLSPRLRNRVVAIAGILADEQSDVRTPET</sequence>
<name>A0AAU7RUT8_9HYPH</name>